<keyword evidence="1" id="KW-0694">RNA-binding</keyword>
<dbReference type="Proteomes" id="UP000604046">
    <property type="component" value="Unassembled WGS sequence"/>
</dbReference>
<dbReference type="SMART" id="SM00322">
    <property type="entry name" value="KH"/>
    <property type="match status" value="1"/>
</dbReference>
<proteinExistence type="predicted"/>
<dbReference type="InterPro" id="IPR004087">
    <property type="entry name" value="KH_dom"/>
</dbReference>
<gene>
    <name evidence="4" type="ORF">SNAT2548_LOCUS5393</name>
</gene>
<dbReference type="Gene3D" id="3.30.1370.10">
    <property type="entry name" value="K Homology domain, type 1"/>
    <property type="match status" value="1"/>
</dbReference>
<evidence type="ECO:0000313" key="4">
    <source>
        <dbReference type="EMBL" id="CAE7195379.1"/>
    </source>
</evidence>
<accession>A0A812J5Q1</accession>
<dbReference type="PROSITE" id="PS50084">
    <property type="entry name" value="KH_TYPE_1"/>
    <property type="match status" value="1"/>
</dbReference>
<dbReference type="GO" id="GO:0003723">
    <property type="term" value="F:RNA binding"/>
    <property type="evidence" value="ECO:0007669"/>
    <property type="project" value="UniProtKB-UniRule"/>
</dbReference>
<dbReference type="EMBL" id="CAJNDS010000346">
    <property type="protein sequence ID" value="CAE7195379.1"/>
    <property type="molecule type" value="Genomic_DNA"/>
</dbReference>
<evidence type="ECO:0000256" key="2">
    <source>
        <dbReference type="SAM" id="MobiDB-lite"/>
    </source>
</evidence>
<evidence type="ECO:0000313" key="5">
    <source>
        <dbReference type="Proteomes" id="UP000604046"/>
    </source>
</evidence>
<dbReference type="InterPro" id="IPR036612">
    <property type="entry name" value="KH_dom_type_1_sf"/>
</dbReference>
<sequence length="170" mass="18964">ADIQDEEGELFEASDLEALFRPSPPSRPGQVQKPPLEPLVRAGQRKVKVPQHCVGRILGKMGATIKKIQEASNTYIKVNQDTKEAGYSYAIVTSKKNLEVELDTAQRLLKEKIAGGPNWSSDSTRSRRPTWELRFAVTAPKFQRDVDSQCCCSRWTPVLLGRDWGAPMAP</sequence>
<evidence type="ECO:0000256" key="1">
    <source>
        <dbReference type="PROSITE-ProRule" id="PRU00117"/>
    </source>
</evidence>
<dbReference type="CDD" id="cd00105">
    <property type="entry name" value="KH-I"/>
    <property type="match status" value="1"/>
</dbReference>
<dbReference type="OrthoDB" id="752362at2759"/>
<organism evidence="4 5">
    <name type="scientific">Symbiodinium natans</name>
    <dbReference type="NCBI Taxonomy" id="878477"/>
    <lineage>
        <taxon>Eukaryota</taxon>
        <taxon>Sar</taxon>
        <taxon>Alveolata</taxon>
        <taxon>Dinophyceae</taxon>
        <taxon>Suessiales</taxon>
        <taxon>Symbiodiniaceae</taxon>
        <taxon>Symbiodinium</taxon>
    </lineage>
</organism>
<comment type="caution">
    <text evidence="4">The sequence shown here is derived from an EMBL/GenBank/DDBJ whole genome shotgun (WGS) entry which is preliminary data.</text>
</comment>
<feature type="non-terminal residue" evidence="4">
    <location>
        <position position="170"/>
    </location>
</feature>
<feature type="domain" description="K Homology" evidence="3">
    <location>
        <begin position="41"/>
        <end position="114"/>
    </location>
</feature>
<reference evidence="4" key="1">
    <citation type="submission" date="2021-02" db="EMBL/GenBank/DDBJ databases">
        <authorList>
            <person name="Dougan E. K."/>
            <person name="Rhodes N."/>
            <person name="Thang M."/>
            <person name="Chan C."/>
        </authorList>
    </citation>
    <scope>NUCLEOTIDE SEQUENCE</scope>
</reference>
<keyword evidence="5" id="KW-1185">Reference proteome</keyword>
<feature type="region of interest" description="Disordered" evidence="2">
    <location>
        <begin position="1"/>
        <end position="39"/>
    </location>
</feature>
<dbReference type="Pfam" id="PF00013">
    <property type="entry name" value="KH_1"/>
    <property type="match status" value="1"/>
</dbReference>
<dbReference type="SUPFAM" id="SSF54791">
    <property type="entry name" value="Eukaryotic type KH-domain (KH-domain type I)"/>
    <property type="match status" value="1"/>
</dbReference>
<evidence type="ECO:0000259" key="3">
    <source>
        <dbReference type="SMART" id="SM00322"/>
    </source>
</evidence>
<name>A0A812J5Q1_9DINO</name>
<feature type="compositionally biased region" description="Acidic residues" evidence="2">
    <location>
        <begin position="1"/>
        <end position="15"/>
    </location>
</feature>
<protein>
    <recommendedName>
        <fullName evidence="3">K Homology domain-containing protein</fullName>
    </recommendedName>
</protein>
<dbReference type="InterPro" id="IPR004088">
    <property type="entry name" value="KH_dom_type_1"/>
</dbReference>
<dbReference type="AlphaFoldDB" id="A0A812J5Q1"/>